<keyword evidence="1" id="KW-0472">Membrane</keyword>
<keyword evidence="1" id="KW-0812">Transmembrane</keyword>
<organism evidence="2 4">
    <name type="scientific">Lactobacillus gigeriorum DSM 23908 = CRBIP 24.85</name>
    <dbReference type="NCBI Taxonomy" id="1423751"/>
    <lineage>
        <taxon>Bacteria</taxon>
        <taxon>Bacillati</taxon>
        <taxon>Bacillota</taxon>
        <taxon>Bacilli</taxon>
        <taxon>Lactobacillales</taxon>
        <taxon>Lactobacillaceae</taxon>
        <taxon>Lactobacillus</taxon>
    </lineage>
</organism>
<feature type="transmembrane region" description="Helical" evidence="1">
    <location>
        <begin position="18"/>
        <end position="37"/>
    </location>
</feature>
<reference evidence="2 4" key="1">
    <citation type="submission" date="2012-06" db="EMBL/GenBank/DDBJ databases">
        <title>Draft genome sequence of Lactobacillus gigeriorum CRBIP 24.85T, isolated from chicken crop.</title>
        <authorList>
            <person name="Cousin S."/>
            <person name="Ma L."/>
            <person name="Creno S."/>
            <person name="Clermont D."/>
            <person name="Loux V."/>
            <person name="Bizet C."/>
            <person name="Bouchier C."/>
        </authorList>
    </citation>
    <scope>NUCLEOTIDE SEQUENCE [LARGE SCALE GENOMIC DNA]</scope>
    <source>
        <strain evidence="4">CRBIP 24.85T</strain>
        <strain evidence="2">Type strain: CRBIP 24.85</strain>
    </source>
</reference>
<accession>I7J2X6</accession>
<feature type="transmembrane region" description="Helical" evidence="1">
    <location>
        <begin position="177"/>
        <end position="196"/>
    </location>
</feature>
<evidence type="ECO:0000313" key="4">
    <source>
        <dbReference type="Proteomes" id="UP000009326"/>
    </source>
</evidence>
<dbReference type="Proteomes" id="UP000051521">
    <property type="component" value="Unassembled WGS sequence"/>
</dbReference>
<protein>
    <submittedName>
        <fullName evidence="2">Uncharacterized protein</fullName>
    </submittedName>
</protein>
<dbReference type="EMBL" id="AYZO01000044">
    <property type="protein sequence ID" value="KRN09526.1"/>
    <property type="molecule type" value="Genomic_DNA"/>
</dbReference>
<dbReference type="AlphaFoldDB" id="I7J2X6"/>
<keyword evidence="1" id="KW-1133">Transmembrane helix</keyword>
<dbReference type="PATRIC" id="fig|1423751.3.peg.1442"/>
<proteinExistence type="predicted"/>
<evidence type="ECO:0000256" key="1">
    <source>
        <dbReference type="SAM" id="Phobius"/>
    </source>
</evidence>
<keyword evidence="5" id="KW-1185">Reference proteome</keyword>
<evidence type="ECO:0000313" key="3">
    <source>
        <dbReference type="EMBL" id="KRN09526.1"/>
    </source>
</evidence>
<name>I7J2X6_9LACO</name>
<dbReference type="Proteomes" id="UP000009326">
    <property type="component" value="Unassembled WGS sequence"/>
</dbReference>
<feature type="transmembrane region" description="Helical" evidence="1">
    <location>
        <begin position="154"/>
        <end position="171"/>
    </location>
</feature>
<dbReference type="RefSeq" id="WP_008473298.1">
    <property type="nucleotide sequence ID" value="NZ_AYZO01000044.1"/>
</dbReference>
<feature type="transmembrane region" description="Helical" evidence="1">
    <location>
        <begin position="43"/>
        <end position="62"/>
    </location>
</feature>
<reference evidence="3 5" key="2">
    <citation type="journal article" date="2015" name="Genome Announc.">
        <title>Expanding the biotechnology potential of lactobacilli through comparative genomics of 213 strains and associated genera.</title>
        <authorList>
            <person name="Sun Z."/>
            <person name="Harris H.M."/>
            <person name="McCann A."/>
            <person name="Guo C."/>
            <person name="Argimon S."/>
            <person name="Zhang W."/>
            <person name="Yang X."/>
            <person name="Jeffery I.B."/>
            <person name="Cooney J.C."/>
            <person name="Kagawa T.F."/>
            <person name="Liu W."/>
            <person name="Song Y."/>
            <person name="Salvetti E."/>
            <person name="Wrobel A."/>
            <person name="Rasinkangas P."/>
            <person name="Parkhill J."/>
            <person name="Rea M.C."/>
            <person name="O'Sullivan O."/>
            <person name="Ritari J."/>
            <person name="Douillard F.P."/>
            <person name="Paul Ross R."/>
            <person name="Yang R."/>
            <person name="Briner A.E."/>
            <person name="Felis G.E."/>
            <person name="de Vos W.M."/>
            <person name="Barrangou R."/>
            <person name="Klaenhammer T.R."/>
            <person name="Caufield P.W."/>
            <person name="Cui Y."/>
            <person name="Zhang H."/>
            <person name="O'Toole P.W."/>
        </authorList>
    </citation>
    <scope>NUCLEOTIDE SEQUENCE [LARGE SCALE GENOMIC DNA]</scope>
    <source>
        <strain evidence="3 5">DSM 23908</strain>
    </source>
</reference>
<feature type="transmembrane region" description="Helical" evidence="1">
    <location>
        <begin position="128"/>
        <end position="147"/>
    </location>
</feature>
<sequence>MDEKQIAAMAGEHRMRRYVGAFSVLYLLFITYCLMVNLALFAYLMAVQFIFTLLYFIIRWFLDLKVKEKVKREPLWERIILFNKDKRNWLYLLQWTVLILLAACFIGNHVQLFTMMISFKESQHLFEFRQYLLFATVIVQFLAYAYLSWDKPRALKVTLALNILFALGMIWVLPQMWWFPASEIFVVCLFYYAFVYHQL</sequence>
<comment type="caution">
    <text evidence="2">The sequence shown here is derived from an EMBL/GenBank/DDBJ whole genome shotgun (WGS) entry which is preliminary data.</text>
</comment>
<feature type="transmembrane region" description="Helical" evidence="1">
    <location>
        <begin position="88"/>
        <end position="108"/>
    </location>
</feature>
<evidence type="ECO:0000313" key="5">
    <source>
        <dbReference type="Proteomes" id="UP000051521"/>
    </source>
</evidence>
<dbReference type="EMBL" id="CAKC01000056">
    <property type="protein sequence ID" value="CCI87152.1"/>
    <property type="molecule type" value="Genomic_DNA"/>
</dbReference>
<gene>
    <name evidence="2" type="ORF">BN52_03070</name>
    <name evidence="3" type="ORF">FC38_GL001397</name>
</gene>
<evidence type="ECO:0000313" key="2">
    <source>
        <dbReference type="EMBL" id="CCI87152.1"/>
    </source>
</evidence>